<dbReference type="AlphaFoldDB" id="K1RJH1"/>
<dbReference type="PANTHER" id="PTHR28589:SF1">
    <property type="entry name" value="SMALL RIBOSOMAL SUBUNIT PROTEIN MS34"/>
    <property type="match status" value="1"/>
</dbReference>
<dbReference type="FunCoup" id="K1RJH1">
    <property type="interactions" value="167"/>
</dbReference>
<keyword evidence="1" id="KW-0689">Ribosomal protein</keyword>
<dbReference type="HOGENOM" id="CLU_127869_0_0_1"/>
<reference evidence="2" key="2">
    <citation type="submission" date="2022-08" db="UniProtKB">
        <authorList>
            <consortium name="EnsemblMetazoa"/>
        </authorList>
    </citation>
    <scope>IDENTIFICATION</scope>
    <source>
        <strain evidence="2">05x7-T-G4-1.051#20</strain>
    </source>
</reference>
<protein>
    <submittedName>
        <fullName evidence="1 2">28S ribosomal protein S34, mitochondrial</fullName>
    </submittedName>
</protein>
<evidence type="ECO:0000313" key="1">
    <source>
        <dbReference type="EMBL" id="EKC34396.1"/>
    </source>
</evidence>
<keyword evidence="1" id="KW-0687">Ribonucleoprotein</keyword>
<name>K1RJH1_MAGGI</name>
<dbReference type="GO" id="GO:0005840">
    <property type="term" value="C:ribosome"/>
    <property type="evidence" value="ECO:0007669"/>
    <property type="project" value="UniProtKB-KW"/>
</dbReference>
<sequence>LSIMKLFGRQSFFHGKSLMELTAQLKNPKGRVVTRLAFERYPEKSYYILSHVEHGYHKGNLTGYAWGTRVFRGYTFPGVRRIDSGGKRDWHLIPKEEEEEFCKIDKVYKPNFTPEKIDTQLPPLMEIVLKRNLKQRNVAFEGTPNLEGFYDFNSKDETKRGLYFNSLKDSESQSV</sequence>
<gene>
    <name evidence="1" type="ORF">CGI_10025756</name>
</gene>
<dbReference type="InterPro" id="IPR032053">
    <property type="entry name" value="Ribosomal_mS34"/>
</dbReference>
<dbReference type="GO" id="GO:0005739">
    <property type="term" value="C:mitochondrion"/>
    <property type="evidence" value="ECO:0007669"/>
    <property type="project" value="InterPro"/>
</dbReference>
<evidence type="ECO:0000313" key="2">
    <source>
        <dbReference type="EnsemblMetazoa" id="G638.1:cds"/>
    </source>
</evidence>
<dbReference type="PANTHER" id="PTHR28589">
    <property type="entry name" value="28S RIBOSOMAL PROTEIN S34, MITOCHONDRIAL"/>
    <property type="match status" value="1"/>
</dbReference>
<evidence type="ECO:0000313" key="3">
    <source>
        <dbReference type="Proteomes" id="UP000005408"/>
    </source>
</evidence>
<dbReference type="Pfam" id="PF16053">
    <property type="entry name" value="MRP-S34"/>
    <property type="match status" value="1"/>
</dbReference>
<organism evidence="1">
    <name type="scientific">Magallana gigas</name>
    <name type="common">Pacific oyster</name>
    <name type="synonym">Crassostrea gigas</name>
    <dbReference type="NCBI Taxonomy" id="29159"/>
    <lineage>
        <taxon>Eukaryota</taxon>
        <taxon>Metazoa</taxon>
        <taxon>Spiralia</taxon>
        <taxon>Lophotrochozoa</taxon>
        <taxon>Mollusca</taxon>
        <taxon>Bivalvia</taxon>
        <taxon>Autobranchia</taxon>
        <taxon>Pteriomorphia</taxon>
        <taxon>Ostreida</taxon>
        <taxon>Ostreoidea</taxon>
        <taxon>Ostreidae</taxon>
        <taxon>Magallana</taxon>
    </lineage>
</organism>
<reference evidence="1" key="1">
    <citation type="journal article" date="2012" name="Nature">
        <title>The oyster genome reveals stress adaptation and complexity of shell formation.</title>
        <authorList>
            <person name="Zhang G."/>
            <person name="Fang X."/>
            <person name="Guo X."/>
            <person name="Li L."/>
            <person name="Luo R."/>
            <person name="Xu F."/>
            <person name="Yang P."/>
            <person name="Zhang L."/>
            <person name="Wang X."/>
            <person name="Qi H."/>
            <person name="Xiong Z."/>
            <person name="Que H."/>
            <person name="Xie Y."/>
            <person name="Holland P.W."/>
            <person name="Paps J."/>
            <person name="Zhu Y."/>
            <person name="Wu F."/>
            <person name="Chen Y."/>
            <person name="Wang J."/>
            <person name="Peng C."/>
            <person name="Meng J."/>
            <person name="Yang L."/>
            <person name="Liu J."/>
            <person name="Wen B."/>
            <person name="Zhang N."/>
            <person name="Huang Z."/>
            <person name="Zhu Q."/>
            <person name="Feng Y."/>
            <person name="Mount A."/>
            <person name="Hedgecock D."/>
            <person name="Xu Z."/>
            <person name="Liu Y."/>
            <person name="Domazet-Loso T."/>
            <person name="Du Y."/>
            <person name="Sun X."/>
            <person name="Zhang S."/>
            <person name="Liu B."/>
            <person name="Cheng P."/>
            <person name="Jiang X."/>
            <person name="Li J."/>
            <person name="Fan D."/>
            <person name="Wang W."/>
            <person name="Fu W."/>
            <person name="Wang T."/>
            <person name="Wang B."/>
            <person name="Zhang J."/>
            <person name="Peng Z."/>
            <person name="Li Y."/>
            <person name="Li N."/>
            <person name="Wang J."/>
            <person name="Chen M."/>
            <person name="He Y."/>
            <person name="Tan F."/>
            <person name="Song X."/>
            <person name="Zheng Q."/>
            <person name="Huang R."/>
            <person name="Yang H."/>
            <person name="Du X."/>
            <person name="Chen L."/>
            <person name="Yang M."/>
            <person name="Gaffney P.M."/>
            <person name="Wang S."/>
            <person name="Luo L."/>
            <person name="She Z."/>
            <person name="Ming Y."/>
            <person name="Huang W."/>
            <person name="Zhang S."/>
            <person name="Huang B."/>
            <person name="Zhang Y."/>
            <person name="Qu T."/>
            <person name="Ni P."/>
            <person name="Miao G."/>
            <person name="Wang J."/>
            <person name="Wang Q."/>
            <person name="Steinberg C.E."/>
            <person name="Wang H."/>
            <person name="Li N."/>
            <person name="Qian L."/>
            <person name="Zhang G."/>
            <person name="Li Y."/>
            <person name="Yang H."/>
            <person name="Liu X."/>
            <person name="Wang J."/>
            <person name="Yin Y."/>
            <person name="Wang J."/>
        </authorList>
    </citation>
    <scope>NUCLEOTIDE SEQUENCE [LARGE SCALE GENOMIC DNA]</scope>
    <source>
        <strain evidence="1">05x7-T-G4-1.051#20</strain>
    </source>
</reference>
<keyword evidence="3" id="KW-1185">Reference proteome</keyword>
<dbReference type="GO" id="GO:0003735">
    <property type="term" value="F:structural constituent of ribosome"/>
    <property type="evidence" value="ECO:0007669"/>
    <property type="project" value="InterPro"/>
</dbReference>
<proteinExistence type="predicted"/>
<feature type="non-terminal residue" evidence="1">
    <location>
        <position position="1"/>
    </location>
</feature>
<dbReference type="EMBL" id="JH819116">
    <property type="protein sequence ID" value="EKC34396.1"/>
    <property type="molecule type" value="Genomic_DNA"/>
</dbReference>
<dbReference type="EnsemblMetazoa" id="G638.1">
    <property type="protein sequence ID" value="G638.1:cds"/>
    <property type="gene ID" value="G638"/>
</dbReference>
<accession>K1RJH1</accession>
<dbReference type="Proteomes" id="UP000005408">
    <property type="component" value="Unassembled WGS sequence"/>
</dbReference>